<evidence type="ECO:0000313" key="2">
    <source>
        <dbReference type="Proteomes" id="UP000290527"/>
    </source>
</evidence>
<organism evidence="1 2">
    <name type="scientific">Methanofervidicoccus abyssi</name>
    <dbReference type="NCBI Taxonomy" id="2082189"/>
    <lineage>
        <taxon>Archaea</taxon>
        <taxon>Methanobacteriati</taxon>
        <taxon>Methanobacteriota</taxon>
        <taxon>Methanomada group</taxon>
        <taxon>Methanococci</taxon>
        <taxon>Methanococcales</taxon>
        <taxon>Methanofervidicoccus</taxon>
    </lineage>
</organism>
<dbReference type="EMBL" id="BFAX01000003">
    <property type="protein sequence ID" value="GBF36362.1"/>
    <property type="molecule type" value="Genomic_DNA"/>
</dbReference>
<proteinExistence type="predicted"/>
<sequence>MVSVKISEDALKYIKEKVEKTGINTLVISFEGFG</sequence>
<name>A0A401HQ77_9EURY</name>
<protein>
    <submittedName>
        <fullName evidence="1">Uncharacterized protein</fullName>
    </submittedName>
</protein>
<reference evidence="1 2" key="1">
    <citation type="journal article" date="2019" name="Int. J. Syst. Evol. Microbiol.">
        <title>Methanofervidicoccus abyssi gen. nov., sp. nov., a hydrogenotrophic methanogen, isolated from a hydrothermal vent chimney in the Mid-Cayman Spreading Center, the Caribbean Sea.</title>
        <authorList>
            <person name="Sakai S."/>
            <person name="Takaki Y."/>
            <person name="Miyazaki M."/>
            <person name="Ogawara M."/>
            <person name="Yanagawa K."/>
            <person name="Miyazaki J."/>
            <person name="Takai K."/>
        </authorList>
    </citation>
    <scope>NUCLEOTIDE SEQUENCE [LARGE SCALE GENOMIC DNA]</scope>
    <source>
        <strain evidence="1 2">HHB</strain>
    </source>
</reference>
<keyword evidence="2" id="KW-1185">Reference proteome</keyword>
<dbReference type="Proteomes" id="UP000290527">
    <property type="component" value="Unassembled WGS sequence"/>
</dbReference>
<comment type="caution">
    <text evidence="1">The sequence shown here is derived from an EMBL/GenBank/DDBJ whole genome shotgun (WGS) entry which is preliminary data.</text>
</comment>
<dbReference type="AlphaFoldDB" id="A0A401HQ77"/>
<accession>A0A401HQ77</accession>
<gene>
    <name evidence="1" type="ORF">MHHB_P0592</name>
</gene>
<evidence type="ECO:0000313" key="1">
    <source>
        <dbReference type="EMBL" id="GBF36362.1"/>
    </source>
</evidence>